<name>A0A0F8Z0N2_9ZZZZ</name>
<dbReference type="SUPFAM" id="SSF46894">
    <property type="entry name" value="C-terminal effector domain of the bipartite response regulators"/>
    <property type="match status" value="1"/>
</dbReference>
<dbReference type="InterPro" id="IPR036388">
    <property type="entry name" value="WH-like_DNA-bd_sf"/>
</dbReference>
<dbReference type="EMBL" id="LAZR01050460">
    <property type="protein sequence ID" value="KKK87307.1"/>
    <property type="molecule type" value="Genomic_DNA"/>
</dbReference>
<feature type="domain" description="HTH luxR-type" evidence="1">
    <location>
        <begin position="63"/>
        <end position="128"/>
    </location>
</feature>
<dbReference type="InterPro" id="IPR000792">
    <property type="entry name" value="Tscrpt_reg_LuxR_C"/>
</dbReference>
<evidence type="ECO:0000259" key="1">
    <source>
        <dbReference type="PROSITE" id="PS50043"/>
    </source>
</evidence>
<dbReference type="PROSITE" id="PS50043">
    <property type="entry name" value="HTH_LUXR_2"/>
    <property type="match status" value="1"/>
</dbReference>
<dbReference type="GO" id="GO:0003677">
    <property type="term" value="F:DNA binding"/>
    <property type="evidence" value="ECO:0007669"/>
    <property type="project" value="InterPro"/>
</dbReference>
<proteinExistence type="predicted"/>
<dbReference type="InterPro" id="IPR016032">
    <property type="entry name" value="Sig_transdc_resp-reg_C-effctor"/>
</dbReference>
<gene>
    <name evidence="2" type="ORF">LCGC14_2754540</name>
</gene>
<comment type="caution">
    <text evidence="2">The sequence shown here is derived from an EMBL/GenBank/DDBJ whole genome shotgun (WGS) entry which is preliminary data.</text>
</comment>
<dbReference type="Pfam" id="PF00196">
    <property type="entry name" value="GerE"/>
    <property type="match status" value="1"/>
</dbReference>
<accession>A0A0F8Z0N2</accession>
<protein>
    <recommendedName>
        <fullName evidence="1">HTH luxR-type domain-containing protein</fullName>
    </recommendedName>
</protein>
<reference evidence="2" key="1">
    <citation type="journal article" date="2015" name="Nature">
        <title>Complex archaea that bridge the gap between prokaryotes and eukaryotes.</title>
        <authorList>
            <person name="Spang A."/>
            <person name="Saw J.H."/>
            <person name="Jorgensen S.L."/>
            <person name="Zaremba-Niedzwiedzka K."/>
            <person name="Martijn J."/>
            <person name="Lind A.E."/>
            <person name="van Eijk R."/>
            <person name="Schleper C."/>
            <person name="Guy L."/>
            <person name="Ettema T.J."/>
        </authorList>
    </citation>
    <scope>NUCLEOTIDE SEQUENCE</scope>
</reference>
<sequence>MQIKKDDFLQLIMVDGNFRYGYVSECREKGNVLVISLYEEGDSKLNFDSKAVGWKITFSATEEAANNLVLTETEKKLVPLLAQDMNSSEIAKVLGVAATTVRSEINLMRIKLHLQNKTQLVALCQGLVDKLNGNKQ</sequence>
<dbReference type="SMART" id="SM00421">
    <property type="entry name" value="HTH_LUXR"/>
    <property type="match status" value="1"/>
</dbReference>
<dbReference type="Gene3D" id="1.10.10.10">
    <property type="entry name" value="Winged helix-like DNA-binding domain superfamily/Winged helix DNA-binding domain"/>
    <property type="match status" value="1"/>
</dbReference>
<dbReference type="AlphaFoldDB" id="A0A0F8Z0N2"/>
<evidence type="ECO:0000313" key="2">
    <source>
        <dbReference type="EMBL" id="KKK87307.1"/>
    </source>
</evidence>
<dbReference type="GO" id="GO:0006355">
    <property type="term" value="P:regulation of DNA-templated transcription"/>
    <property type="evidence" value="ECO:0007669"/>
    <property type="project" value="InterPro"/>
</dbReference>
<organism evidence="2">
    <name type="scientific">marine sediment metagenome</name>
    <dbReference type="NCBI Taxonomy" id="412755"/>
    <lineage>
        <taxon>unclassified sequences</taxon>
        <taxon>metagenomes</taxon>
        <taxon>ecological metagenomes</taxon>
    </lineage>
</organism>